<evidence type="ECO:0000256" key="3">
    <source>
        <dbReference type="SAM" id="SignalP"/>
    </source>
</evidence>
<evidence type="ECO:0000313" key="5">
    <source>
        <dbReference type="Proteomes" id="UP000799777"/>
    </source>
</evidence>
<protein>
    <recommendedName>
        <fullName evidence="6">Extracellular serine-rich protein</fullName>
    </recommendedName>
</protein>
<dbReference type="InterPro" id="IPR008972">
    <property type="entry name" value="Cupredoxin"/>
</dbReference>
<feature type="region of interest" description="Disordered" evidence="1">
    <location>
        <begin position="31"/>
        <end position="60"/>
    </location>
</feature>
<reference evidence="4" key="1">
    <citation type="journal article" date="2020" name="Stud. Mycol.">
        <title>101 Dothideomycetes genomes: a test case for predicting lifestyles and emergence of pathogens.</title>
        <authorList>
            <person name="Haridas S."/>
            <person name="Albert R."/>
            <person name="Binder M."/>
            <person name="Bloem J."/>
            <person name="Labutti K."/>
            <person name="Salamov A."/>
            <person name="Andreopoulos B."/>
            <person name="Baker S."/>
            <person name="Barry K."/>
            <person name="Bills G."/>
            <person name="Bluhm B."/>
            <person name="Cannon C."/>
            <person name="Castanera R."/>
            <person name="Culley D."/>
            <person name="Daum C."/>
            <person name="Ezra D."/>
            <person name="Gonzalez J."/>
            <person name="Henrissat B."/>
            <person name="Kuo A."/>
            <person name="Liang C."/>
            <person name="Lipzen A."/>
            <person name="Lutzoni F."/>
            <person name="Magnuson J."/>
            <person name="Mondo S."/>
            <person name="Nolan M."/>
            <person name="Ohm R."/>
            <person name="Pangilinan J."/>
            <person name="Park H.-J."/>
            <person name="Ramirez L."/>
            <person name="Alfaro M."/>
            <person name="Sun H."/>
            <person name="Tritt A."/>
            <person name="Yoshinaga Y."/>
            <person name="Zwiers L.-H."/>
            <person name="Turgeon B."/>
            <person name="Goodwin S."/>
            <person name="Spatafora J."/>
            <person name="Crous P."/>
            <person name="Grigoriev I."/>
        </authorList>
    </citation>
    <scope>NUCLEOTIDE SEQUENCE</scope>
    <source>
        <strain evidence="4">CBS 110217</strain>
    </source>
</reference>
<comment type="caution">
    <text evidence="4">The sequence shown here is derived from an EMBL/GenBank/DDBJ whole genome shotgun (WGS) entry which is preliminary data.</text>
</comment>
<feature type="region of interest" description="Disordered" evidence="1">
    <location>
        <begin position="255"/>
        <end position="326"/>
    </location>
</feature>
<dbReference type="Proteomes" id="UP000799777">
    <property type="component" value="Unassembled WGS sequence"/>
</dbReference>
<keyword evidence="3" id="KW-0732">Signal</keyword>
<dbReference type="PANTHER" id="PTHR34883">
    <property type="entry name" value="SERINE-RICH PROTEIN, PUTATIVE-RELATED-RELATED"/>
    <property type="match status" value="1"/>
</dbReference>
<accession>A0A9P4HKJ6</accession>
<sequence>MAVFTSRFRPPLLFFTIQFLSGCLAQDSTSESGSSATAQARGPDATTSIQASSTSSAPAQTHTIEVGLADHKFRPDTTEAAIGDTIEFRFYPANHSIVRAEYGFPCIPYEMTGSNKAGFFSGFNPVDKVLDDPPKYSIRVNTTDPVFFYCSAPGSCITYGMVGSININSSQSIDKQRSLAMDSAYMLNPGEPFPAESPLPSINPATSSGLPDSGSGKKSLGTGAIAGIVVGAIAGLILGALLFFFWGRTKTLKDEVERKESSITRRISPSSSAANMLQSPPPASSPAGNATGLGLYQQYAPNHISPTSPDQRTGTSAPSYFCPQFQSQNGSQLDIEHKYRTASPPPQAHPAFSTPTPSASALSTSPPPPDTTFQISPSSYSDTETYPYFAHLVTQYHHTPATSQPRQHFSIHSPGPEQAKLGPYGQKRQEMSMAPAPPYGWHVNLQQGPVEIEGETARARIGARWEEVQPGEGKEGLMF</sequence>
<feature type="signal peptide" evidence="3">
    <location>
        <begin position="1"/>
        <end position="25"/>
    </location>
</feature>
<keyword evidence="2" id="KW-0472">Membrane</keyword>
<evidence type="ECO:0000256" key="2">
    <source>
        <dbReference type="SAM" id="Phobius"/>
    </source>
</evidence>
<dbReference type="Gene3D" id="2.60.40.420">
    <property type="entry name" value="Cupredoxins - blue copper proteins"/>
    <property type="match status" value="1"/>
</dbReference>
<gene>
    <name evidence="4" type="ORF">EK21DRAFT_84835</name>
</gene>
<keyword evidence="2" id="KW-1133">Transmembrane helix</keyword>
<evidence type="ECO:0008006" key="6">
    <source>
        <dbReference type="Google" id="ProtNLM"/>
    </source>
</evidence>
<feature type="compositionally biased region" description="Low complexity" evidence="1">
    <location>
        <begin position="45"/>
        <end position="60"/>
    </location>
</feature>
<feature type="transmembrane region" description="Helical" evidence="2">
    <location>
        <begin position="224"/>
        <end position="246"/>
    </location>
</feature>
<evidence type="ECO:0000256" key="1">
    <source>
        <dbReference type="SAM" id="MobiDB-lite"/>
    </source>
</evidence>
<keyword evidence="5" id="KW-1185">Reference proteome</keyword>
<dbReference type="PROSITE" id="PS51257">
    <property type="entry name" value="PROKAR_LIPOPROTEIN"/>
    <property type="match status" value="1"/>
</dbReference>
<dbReference type="OrthoDB" id="2331100at2759"/>
<dbReference type="CDD" id="cd00920">
    <property type="entry name" value="Cupredoxin"/>
    <property type="match status" value="1"/>
</dbReference>
<dbReference type="EMBL" id="ML978158">
    <property type="protein sequence ID" value="KAF2035214.1"/>
    <property type="molecule type" value="Genomic_DNA"/>
</dbReference>
<dbReference type="CDD" id="cd12087">
    <property type="entry name" value="TM_EGFR-like"/>
    <property type="match status" value="1"/>
</dbReference>
<dbReference type="PANTHER" id="PTHR34883:SF19">
    <property type="entry name" value="EXTRACELLULAR SERINE-RICH PROTEIN"/>
    <property type="match status" value="1"/>
</dbReference>
<feature type="compositionally biased region" description="Low complexity" evidence="1">
    <location>
        <begin position="350"/>
        <end position="364"/>
    </location>
</feature>
<feature type="region of interest" description="Disordered" evidence="1">
    <location>
        <begin position="340"/>
        <end position="379"/>
    </location>
</feature>
<organism evidence="4 5">
    <name type="scientific">Setomelanomma holmii</name>
    <dbReference type="NCBI Taxonomy" id="210430"/>
    <lineage>
        <taxon>Eukaryota</taxon>
        <taxon>Fungi</taxon>
        <taxon>Dikarya</taxon>
        <taxon>Ascomycota</taxon>
        <taxon>Pezizomycotina</taxon>
        <taxon>Dothideomycetes</taxon>
        <taxon>Pleosporomycetidae</taxon>
        <taxon>Pleosporales</taxon>
        <taxon>Pleosporineae</taxon>
        <taxon>Phaeosphaeriaceae</taxon>
        <taxon>Setomelanomma</taxon>
    </lineage>
</organism>
<proteinExistence type="predicted"/>
<dbReference type="AlphaFoldDB" id="A0A9P4HKJ6"/>
<evidence type="ECO:0000313" key="4">
    <source>
        <dbReference type="EMBL" id="KAF2035214.1"/>
    </source>
</evidence>
<feature type="chain" id="PRO_5040479522" description="Extracellular serine-rich protein" evidence="3">
    <location>
        <begin position="26"/>
        <end position="479"/>
    </location>
</feature>
<feature type="region of interest" description="Disordered" evidence="1">
    <location>
        <begin position="400"/>
        <end position="434"/>
    </location>
</feature>
<keyword evidence="2" id="KW-0812">Transmembrane</keyword>
<name>A0A9P4HKJ6_9PLEO</name>
<dbReference type="SUPFAM" id="SSF49503">
    <property type="entry name" value="Cupredoxins"/>
    <property type="match status" value="1"/>
</dbReference>
<feature type="region of interest" description="Disordered" evidence="1">
    <location>
        <begin position="196"/>
        <end position="216"/>
    </location>
</feature>
<feature type="compositionally biased region" description="Polar residues" evidence="1">
    <location>
        <begin position="304"/>
        <end position="326"/>
    </location>
</feature>
<dbReference type="InterPro" id="IPR052953">
    <property type="entry name" value="Ser-rich/MCO-related"/>
</dbReference>